<gene>
    <name evidence="5" type="ORF">ACERK3_17225</name>
</gene>
<evidence type="ECO:0000313" key="5">
    <source>
        <dbReference type="EMBL" id="MFA9480022.1"/>
    </source>
</evidence>
<dbReference type="GO" id="GO:0005524">
    <property type="term" value="F:ATP binding"/>
    <property type="evidence" value="ECO:0007669"/>
    <property type="project" value="UniProtKB-KW"/>
</dbReference>
<evidence type="ECO:0000256" key="2">
    <source>
        <dbReference type="ARBA" id="ARBA00022741"/>
    </source>
</evidence>
<organism evidence="5 6">
    <name type="scientific">Natronomicrosphaera hydrolytica</name>
    <dbReference type="NCBI Taxonomy" id="3242702"/>
    <lineage>
        <taxon>Bacteria</taxon>
        <taxon>Pseudomonadati</taxon>
        <taxon>Planctomycetota</taxon>
        <taxon>Phycisphaerae</taxon>
        <taxon>Phycisphaerales</taxon>
        <taxon>Phycisphaeraceae</taxon>
        <taxon>Natronomicrosphaera</taxon>
    </lineage>
</organism>
<dbReference type="CDD" id="cd03230">
    <property type="entry name" value="ABC_DR_subfamily_A"/>
    <property type="match status" value="1"/>
</dbReference>
<evidence type="ECO:0000259" key="4">
    <source>
        <dbReference type="PROSITE" id="PS50893"/>
    </source>
</evidence>
<dbReference type="Gene3D" id="3.40.50.300">
    <property type="entry name" value="P-loop containing nucleotide triphosphate hydrolases"/>
    <property type="match status" value="1"/>
</dbReference>
<reference evidence="5 6" key="1">
    <citation type="submission" date="2024-08" db="EMBL/GenBank/DDBJ databases">
        <title>Whole-genome sequencing of halo(alkali)philic microorganisms from hypersaline lakes.</title>
        <authorList>
            <person name="Sorokin D.Y."/>
            <person name="Merkel A.Y."/>
            <person name="Messina E."/>
            <person name="Yakimov M."/>
        </authorList>
    </citation>
    <scope>NUCLEOTIDE SEQUENCE [LARGE SCALE GENOMIC DNA]</scope>
    <source>
        <strain evidence="5 6">AB-hyl4</strain>
    </source>
</reference>
<sequence>MQDSSPTDAIVVDGVNKRFGKHAVLDGVQLNVRPGETFAFLGRNGAGKTTTIRMMLGLMSPDAGTMRVLGLDPTRDALAIRRRVGYLAEDQQMWGWMNVEQIIRFMAPFYPSWDDDLARRYVRDFELPLKTRIRHLSKGQSVRLGLLLALAHRPELVILDDPALGLDPIMRKEFNRDVVTHLQGEGRTVFYSSHLLYEVEPVADRVAILDRGRIVRAAATDELREQVRQIVLPSDMYGRLDVPLKKLDVRQRDTETAVVVDDAPAAIAGLRARGVPHQVVDLNLDEIFEAFVIGRVDGEHAPPPAGHAVERVA</sequence>
<dbReference type="PROSITE" id="PS00211">
    <property type="entry name" value="ABC_TRANSPORTER_1"/>
    <property type="match status" value="1"/>
</dbReference>
<accession>A0ABV4U9Q1</accession>
<proteinExistence type="predicted"/>
<dbReference type="EMBL" id="JBGUBD010000014">
    <property type="protein sequence ID" value="MFA9480022.1"/>
    <property type="molecule type" value="Genomic_DNA"/>
</dbReference>
<evidence type="ECO:0000256" key="3">
    <source>
        <dbReference type="ARBA" id="ARBA00022840"/>
    </source>
</evidence>
<feature type="domain" description="ABC transporter" evidence="4">
    <location>
        <begin position="10"/>
        <end position="236"/>
    </location>
</feature>
<keyword evidence="1" id="KW-0813">Transport</keyword>
<dbReference type="SUPFAM" id="SSF52540">
    <property type="entry name" value="P-loop containing nucleoside triphosphate hydrolases"/>
    <property type="match status" value="1"/>
</dbReference>
<dbReference type="InterPro" id="IPR017871">
    <property type="entry name" value="ABC_transporter-like_CS"/>
</dbReference>
<keyword evidence="6" id="KW-1185">Reference proteome</keyword>
<evidence type="ECO:0000313" key="6">
    <source>
        <dbReference type="Proteomes" id="UP001575105"/>
    </source>
</evidence>
<dbReference type="PANTHER" id="PTHR42939:SF1">
    <property type="entry name" value="ABC TRANSPORTER ATP-BINDING PROTEIN ALBC-RELATED"/>
    <property type="match status" value="1"/>
</dbReference>
<protein>
    <submittedName>
        <fullName evidence="5">ABC transporter ATP-binding protein</fullName>
    </submittedName>
</protein>
<dbReference type="Proteomes" id="UP001575105">
    <property type="component" value="Unassembled WGS sequence"/>
</dbReference>
<dbReference type="SMART" id="SM00382">
    <property type="entry name" value="AAA"/>
    <property type="match status" value="1"/>
</dbReference>
<dbReference type="RefSeq" id="WP_425346947.1">
    <property type="nucleotide sequence ID" value="NZ_JBGUBD010000014.1"/>
</dbReference>
<comment type="caution">
    <text evidence="5">The sequence shown here is derived from an EMBL/GenBank/DDBJ whole genome shotgun (WGS) entry which is preliminary data.</text>
</comment>
<dbReference type="Pfam" id="PF00005">
    <property type="entry name" value="ABC_tran"/>
    <property type="match status" value="1"/>
</dbReference>
<dbReference type="PANTHER" id="PTHR42939">
    <property type="entry name" value="ABC TRANSPORTER ATP-BINDING PROTEIN ALBC-RELATED"/>
    <property type="match status" value="1"/>
</dbReference>
<evidence type="ECO:0000256" key="1">
    <source>
        <dbReference type="ARBA" id="ARBA00022448"/>
    </source>
</evidence>
<dbReference type="InterPro" id="IPR003593">
    <property type="entry name" value="AAA+_ATPase"/>
</dbReference>
<dbReference type="InterPro" id="IPR051782">
    <property type="entry name" value="ABC_Transporter_VariousFunc"/>
</dbReference>
<keyword evidence="3 5" id="KW-0067">ATP-binding</keyword>
<dbReference type="InterPro" id="IPR003439">
    <property type="entry name" value="ABC_transporter-like_ATP-bd"/>
</dbReference>
<name>A0ABV4U9Q1_9BACT</name>
<dbReference type="PROSITE" id="PS50893">
    <property type="entry name" value="ABC_TRANSPORTER_2"/>
    <property type="match status" value="1"/>
</dbReference>
<keyword evidence="2" id="KW-0547">Nucleotide-binding</keyword>
<dbReference type="InterPro" id="IPR027417">
    <property type="entry name" value="P-loop_NTPase"/>
</dbReference>